<feature type="domain" description="Integrase zinc-binding" evidence="2">
    <location>
        <begin position="280"/>
        <end position="333"/>
    </location>
</feature>
<evidence type="ECO:0000259" key="2">
    <source>
        <dbReference type="Pfam" id="PF17921"/>
    </source>
</evidence>
<protein>
    <recommendedName>
        <fullName evidence="2">Integrase zinc-binding domain-containing protein</fullName>
    </recommendedName>
</protein>
<name>A0A4Y2FSP2_ARAVE</name>
<feature type="transmembrane region" description="Helical" evidence="1">
    <location>
        <begin position="375"/>
        <end position="397"/>
    </location>
</feature>
<dbReference type="InterPro" id="IPR036397">
    <property type="entry name" value="RNaseH_sf"/>
</dbReference>
<dbReference type="PANTHER" id="PTHR47331:SF1">
    <property type="entry name" value="GAG-LIKE PROTEIN"/>
    <property type="match status" value="1"/>
</dbReference>
<dbReference type="EMBL" id="BGPR01001028">
    <property type="protein sequence ID" value="GBM43389.1"/>
    <property type="molecule type" value="Genomic_DNA"/>
</dbReference>
<dbReference type="Gene3D" id="3.30.420.10">
    <property type="entry name" value="Ribonuclease H-like superfamily/Ribonuclease H"/>
    <property type="match status" value="1"/>
</dbReference>
<proteinExistence type="predicted"/>
<sequence>MVILCFQNFEIPKIWELEKLGIVDPTKRKTTKLLEDETLAHFQEIVEKTDHRYEAALPRLASHPPVILRGSAEKATLHIFTDASAYDYACCALLRCEEEKEGKVSLVLAKARVALVKRPTISRLELLGAAFAARIALTILEALNFPLKMYFWTDSMIVLGWITITEPWNTFVGNGVKEIRELTNVEDWRFVPGGINPADLPSRSCDWSELLRSRWWEGPKWLYECPEFWPYKELTLPEEAMIKRRKTVVVNLNIEPKDRSRLILGQDPEDFVRPIVLPDHPIVRRLIDYAHKTLHNAGVQTTLSQLRERFWTPLGRRVVKEVLQKCVTCFRYTSKPVVPVVPAPLPVDRINCVAAFEVTGADLADPIYLKGGEKAWIVIFTCAVYLAIHLELVASLSTEAFMEDMQRFFC</sequence>
<keyword evidence="1" id="KW-0812">Transmembrane</keyword>
<dbReference type="Pfam" id="PF05380">
    <property type="entry name" value="Peptidase_A17"/>
    <property type="match status" value="1"/>
</dbReference>
<dbReference type="PANTHER" id="PTHR47331">
    <property type="entry name" value="PHD-TYPE DOMAIN-CONTAINING PROTEIN"/>
    <property type="match status" value="1"/>
</dbReference>
<evidence type="ECO:0000256" key="1">
    <source>
        <dbReference type="SAM" id="Phobius"/>
    </source>
</evidence>
<dbReference type="OrthoDB" id="6421452at2759"/>
<dbReference type="AlphaFoldDB" id="A0A4Y2FSP2"/>
<dbReference type="InterPro" id="IPR008042">
    <property type="entry name" value="Retrotrans_Pao"/>
</dbReference>
<dbReference type="Pfam" id="PF17921">
    <property type="entry name" value="Integrase_H2C2"/>
    <property type="match status" value="1"/>
</dbReference>
<dbReference type="Proteomes" id="UP000499080">
    <property type="component" value="Unassembled WGS sequence"/>
</dbReference>
<gene>
    <name evidence="3" type="ORF">AVEN_264608_1</name>
</gene>
<keyword evidence="4" id="KW-1185">Reference proteome</keyword>
<comment type="caution">
    <text evidence="3">The sequence shown here is derived from an EMBL/GenBank/DDBJ whole genome shotgun (WGS) entry which is preliminary data.</text>
</comment>
<organism evidence="3 4">
    <name type="scientific">Araneus ventricosus</name>
    <name type="common">Orbweaver spider</name>
    <name type="synonym">Epeira ventricosa</name>
    <dbReference type="NCBI Taxonomy" id="182803"/>
    <lineage>
        <taxon>Eukaryota</taxon>
        <taxon>Metazoa</taxon>
        <taxon>Ecdysozoa</taxon>
        <taxon>Arthropoda</taxon>
        <taxon>Chelicerata</taxon>
        <taxon>Arachnida</taxon>
        <taxon>Araneae</taxon>
        <taxon>Araneomorphae</taxon>
        <taxon>Entelegynae</taxon>
        <taxon>Araneoidea</taxon>
        <taxon>Araneidae</taxon>
        <taxon>Araneus</taxon>
    </lineage>
</organism>
<dbReference type="InterPro" id="IPR041588">
    <property type="entry name" value="Integrase_H2C2"/>
</dbReference>
<dbReference type="GO" id="GO:0003676">
    <property type="term" value="F:nucleic acid binding"/>
    <property type="evidence" value="ECO:0007669"/>
    <property type="project" value="InterPro"/>
</dbReference>
<dbReference type="Gene3D" id="1.10.340.70">
    <property type="match status" value="1"/>
</dbReference>
<keyword evidence="1" id="KW-1133">Transmembrane helix</keyword>
<evidence type="ECO:0000313" key="4">
    <source>
        <dbReference type="Proteomes" id="UP000499080"/>
    </source>
</evidence>
<reference evidence="3 4" key="1">
    <citation type="journal article" date="2019" name="Sci. Rep.">
        <title>Orb-weaving spider Araneus ventricosus genome elucidates the spidroin gene catalogue.</title>
        <authorList>
            <person name="Kono N."/>
            <person name="Nakamura H."/>
            <person name="Ohtoshi R."/>
            <person name="Moran D.A.P."/>
            <person name="Shinohara A."/>
            <person name="Yoshida Y."/>
            <person name="Fujiwara M."/>
            <person name="Mori M."/>
            <person name="Tomita M."/>
            <person name="Arakawa K."/>
        </authorList>
    </citation>
    <scope>NUCLEOTIDE SEQUENCE [LARGE SCALE GENOMIC DNA]</scope>
</reference>
<accession>A0A4Y2FSP2</accession>
<keyword evidence="1" id="KW-0472">Membrane</keyword>
<evidence type="ECO:0000313" key="3">
    <source>
        <dbReference type="EMBL" id="GBM43389.1"/>
    </source>
</evidence>